<protein>
    <submittedName>
        <fullName evidence="2">Class I SAM-dependent methyltransferase</fullName>
    </submittedName>
</protein>
<keyword evidence="2" id="KW-0808">Transferase</keyword>
<dbReference type="InterPro" id="IPR041497">
    <property type="entry name" value="Thump-like"/>
</dbReference>
<sequence length="418" mass="43406">MDAVTLSKLFDPAVYGLLETVDAAPGAELATAARLRADGVEPDVAAALLTQARLRREAEAKFGPFAADMLFTRDGLAQATRLPVAAHHAGRMLAADAGTIADLGCGIGADAMAFAGLGANLIALDADEVTAGIAAFNLRSFDTATVEHGRAEDFDLARAGALWLDPARRAGTTASGAARRLSDPEAFSPPLTWAFSAAREVDAVGIKLGPALDHALIPEGWEAQWVSHDGDVVEVALYAGAALRRPGRSALVMGSGGAAEVHESDLPAGDEEGIGTVGEYLFEPDGAIVRAGLITALCAPLGAHRISAPIAYLTGDRPASGVAARLVRQWRIAEVLPAGLKPLRRALVERGIGRVVIKKRGADIDPAQVRRRLKLPAGRPATLVFTRIGEDHVVLLAEELADAPGAEPAPPRDSGEST</sequence>
<dbReference type="GO" id="GO:0032259">
    <property type="term" value="P:methylation"/>
    <property type="evidence" value="ECO:0007669"/>
    <property type="project" value="UniProtKB-KW"/>
</dbReference>
<organism evidence="2 3">
    <name type="scientific">Brevibacterium rongguiense</name>
    <dbReference type="NCBI Taxonomy" id="2695267"/>
    <lineage>
        <taxon>Bacteria</taxon>
        <taxon>Bacillati</taxon>
        <taxon>Actinomycetota</taxon>
        <taxon>Actinomycetes</taxon>
        <taxon>Micrococcales</taxon>
        <taxon>Brevibacteriaceae</taxon>
        <taxon>Brevibacterium</taxon>
    </lineage>
</organism>
<gene>
    <name evidence="2" type="ORF">GSY69_01530</name>
</gene>
<keyword evidence="2" id="KW-0489">Methyltransferase</keyword>
<dbReference type="Gene3D" id="3.40.50.150">
    <property type="entry name" value="Vaccinia Virus protein VP39"/>
    <property type="match status" value="1"/>
</dbReference>
<dbReference type="Proteomes" id="UP000469215">
    <property type="component" value="Unassembled WGS sequence"/>
</dbReference>
<evidence type="ECO:0000313" key="2">
    <source>
        <dbReference type="EMBL" id="MYM18692.1"/>
    </source>
</evidence>
<dbReference type="EMBL" id="WWEQ01000004">
    <property type="protein sequence ID" value="MYM18692.1"/>
    <property type="molecule type" value="Genomic_DNA"/>
</dbReference>
<dbReference type="InterPro" id="IPR029063">
    <property type="entry name" value="SAM-dependent_MTases_sf"/>
</dbReference>
<dbReference type="GO" id="GO:0008168">
    <property type="term" value="F:methyltransferase activity"/>
    <property type="evidence" value="ECO:0007669"/>
    <property type="project" value="UniProtKB-KW"/>
</dbReference>
<comment type="caution">
    <text evidence="2">The sequence shown here is derived from an EMBL/GenBank/DDBJ whole genome shotgun (WGS) entry which is preliminary data.</text>
</comment>
<evidence type="ECO:0000313" key="3">
    <source>
        <dbReference type="Proteomes" id="UP000469215"/>
    </source>
</evidence>
<name>A0A6N9H4U2_9MICO</name>
<feature type="domain" description="THUMP-like" evidence="1">
    <location>
        <begin position="327"/>
        <end position="398"/>
    </location>
</feature>
<dbReference type="RefSeq" id="WP_160952137.1">
    <property type="nucleotide sequence ID" value="NZ_WWEQ01000004.1"/>
</dbReference>
<proteinExistence type="predicted"/>
<evidence type="ECO:0000259" key="1">
    <source>
        <dbReference type="Pfam" id="PF18096"/>
    </source>
</evidence>
<dbReference type="SUPFAM" id="SSF53335">
    <property type="entry name" value="S-adenosyl-L-methionine-dependent methyltransferases"/>
    <property type="match status" value="1"/>
</dbReference>
<keyword evidence="3" id="KW-1185">Reference proteome</keyword>
<accession>A0A6N9H4U2</accession>
<reference evidence="2 3" key="1">
    <citation type="submission" date="2020-01" db="EMBL/GenBank/DDBJ databases">
        <authorList>
            <person name="Deng T."/>
        </authorList>
    </citation>
    <scope>NUCLEOTIDE SEQUENCE [LARGE SCALE GENOMIC DNA]</scope>
    <source>
        <strain evidence="2 3">5221</strain>
    </source>
</reference>
<dbReference type="AlphaFoldDB" id="A0A6N9H4U2"/>
<dbReference type="Pfam" id="PF18096">
    <property type="entry name" value="Thump_like"/>
    <property type="match status" value="1"/>
</dbReference>